<feature type="compositionally biased region" description="Polar residues" evidence="2">
    <location>
        <begin position="144"/>
        <end position="153"/>
    </location>
</feature>
<dbReference type="GO" id="GO:0005519">
    <property type="term" value="F:cytoskeletal regulatory protein binding"/>
    <property type="evidence" value="ECO:0007669"/>
    <property type="project" value="InterPro"/>
</dbReference>
<feature type="domain" description="Actin interacting protein 3 C-terminal" evidence="3">
    <location>
        <begin position="494"/>
        <end position="909"/>
    </location>
</feature>
<dbReference type="InterPro" id="IPR005613">
    <property type="entry name" value="AIP3_C"/>
</dbReference>
<feature type="region of interest" description="Disordered" evidence="2">
    <location>
        <begin position="110"/>
        <end position="312"/>
    </location>
</feature>
<dbReference type="InterPro" id="IPR022782">
    <property type="entry name" value="AIP3-like_C"/>
</dbReference>
<feature type="compositionally biased region" description="Basic and acidic residues" evidence="2">
    <location>
        <begin position="1032"/>
        <end position="1055"/>
    </location>
</feature>
<dbReference type="PANTHER" id="PTHR22741:SF10">
    <property type="entry name" value="COILED-COIL DOMAIN-CONTAINING PROTEIN CG32809"/>
    <property type="match status" value="1"/>
</dbReference>
<feature type="compositionally biased region" description="Polar residues" evidence="2">
    <location>
        <begin position="989"/>
        <end position="1005"/>
    </location>
</feature>
<feature type="compositionally biased region" description="Polar residues" evidence="2">
    <location>
        <begin position="1056"/>
        <end position="1067"/>
    </location>
</feature>
<feature type="compositionally biased region" description="Low complexity" evidence="2">
    <location>
        <begin position="255"/>
        <end position="266"/>
    </location>
</feature>
<dbReference type="GO" id="GO:0005737">
    <property type="term" value="C:cytoplasm"/>
    <property type="evidence" value="ECO:0007669"/>
    <property type="project" value="TreeGrafter"/>
</dbReference>
<proteinExistence type="predicted"/>
<feature type="compositionally biased region" description="Basic and acidic residues" evidence="2">
    <location>
        <begin position="964"/>
        <end position="985"/>
    </location>
</feature>
<dbReference type="Gene3D" id="1.20.58.1540">
    <property type="entry name" value="Actin interacting protein 3, C-terminal domain"/>
    <property type="match status" value="1"/>
</dbReference>
<keyword evidence="5" id="KW-1185">Reference proteome</keyword>
<feature type="compositionally biased region" description="Polar residues" evidence="2">
    <location>
        <begin position="188"/>
        <end position="199"/>
    </location>
</feature>
<feature type="compositionally biased region" description="Polar residues" evidence="2">
    <location>
        <begin position="431"/>
        <end position="444"/>
    </location>
</feature>
<dbReference type="EMBL" id="BTGC01000005">
    <property type="protein sequence ID" value="GMM51446.1"/>
    <property type="molecule type" value="Genomic_DNA"/>
</dbReference>
<reference evidence="4 5" key="1">
    <citation type="journal article" date="2023" name="Elife">
        <title>Identification of key yeast species and microbe-microbe interactions impacting larval growth of Drosophila in the wild.</title>
        <authorList>
            <person name="Mure A."/>
            <person name="Sugiura Y."/>
            <person name="Maeda R."/>
            <person name="Honda K."/>
            <person name="Sakurai N."/>
            <person name="Takahashi Y."/>
            <person name="Watada M."/>
            <person name="Katoh T."/>
            <person name="Gotoh A."/>
            <person name="Gotoh Y."/>
            <person name="Taniguchi I."/>
            <person name="Nakamura K."/>
            <person name="Hayashi T."/>
            <person name="Katayama T."/>
            <person name="Uemura T."/>
            <person name="Hattori Y."/>
        </authorList>
    </citation>
    <scope>NUCLEOTIDE SEQUENCE [LARGE SCALE GENOMIC DNA]</scope>
    <source>
        <strain evidence="4 5">SB-73</strain>
    </source>
</reference>
<feature type="compositionally biased region" description="Polar residues" evidence="2">
    <location>
        <begin position="233"/>
        <end position="246"/>
    </location>
</feature>
<evidence type="ECO:0000313" key="4">
    <source>
        <dbReference type="EMBL" id="GMM51446.1"/>
    </source>
</evidence>
<feature type="region of interest" description="Disordered" evidence="2">
    <location>
        <begin position="928"/>
        <end position="1083"/>
    </location>
</feature>
<dbReference type="AlphaFoldDB" id="A0AAV5RLE7"/>
<feature type="compositionally biased region" description="Polar residues" evidence="2">
    <location>
        <begin position="604"/>
        <end position="616"/>
    </location>
</feature>
<feature type="compositionally biased region" description="Polar residues" evidence="2">
    <location>
        <begin position="949"/>
        <end position="963"/>
    </location>
</feature>
<feature type="compositionally biased region" description="Low complexity" evidence="2">
    <location>
        <begin position="169"/>
        <end position="185"/>
    </location>
</feature>
<feature type="region of interest" description="Disordered" evidence="2">
    <location>
        <begin position="597"/>
        <end position="616"/>
    </location>
</feature>
<protein>
    <submittedName>
        <fullName evidence="4">Bud6 protein</fullName>
    </submittedName>
</protein>
<dbReference type="Pfam" id="PF23153">
    <property type="entry name" value="Aip3p_Bud6_N"/>
    <property type="match status" value="1"/>
</dbReference>
<evidence type="ECO:0000256" key="1">
    <source>
        <dbReference type="ARBA" id="ARBA00023054"/>
    </source>
</evidence>
<feature type="compositionally biased region" description="Polar residues" evidence="2">
    <location>
        <begin position="404"/>
        <end position="419"/>
    </location>
</feature>
<dbReference type="Pfam" id="PF03915">
    <property type="entry name" value="AIP3"/>
    <property type="match status" value="1"/>
</dbReference>
<feature type="compositionally biased region" description="Polar residues" evidence="2">
    <location>
        <begin position="205"/>
        <end position="219"/>
    </location>
</feature>
<feature type="compositionally biased region" description="Basic residues" evidence="2">
    <location>
        <begin position="112"/>
        <end position="123"/>
    </location>
</feature>
<sequence>MQSSQTSDDNITGKLVTAARSLAEAFFRWSDHSASENEVSDCYVNLGNLYVEARTLLTNAGINCDDLIDVPLRLRQTLEEALAMTPSKEIYDKYEPEIRAVMMQLFHEVKTKQTRSHSRKKSSSHNSLQNSRNGTPSAKEYVQPNPQEPQQSHAKNKPVPRGVPNPHPQIQVSQQKQQQSHQQRQQYEHNSQIYAQHPQNKGPMNVQNSDSHFSYSNPHITPYVVPVPHTQAVKGSTGSANSSRRPSNGFHHSDNSAMSSNMYASAHRSEKGLSNDNLSQTNGSNDPNAAKVIPRPKRVPDTRQTLKPPTNDVLIKLQQHGALERQASKRYSTQQLSSIVHGSPVQSSILPTTLVNRRSGVPDFRDSNVIPRRVSETVSKPHEQDRSESTTAESLKSVTPIPIITTSRAPTPQAQISSEDQNDLKSPFEKTVSSPDSGNQPDSKSSVDTERNSSYPNEDENANSNSESHESYENLPGYGSSSPVLEKKNTFSVFLRIGSMIRKAKVSKPPSMAAIRLLFIEVCEYVHSESGTFPAIDIQDPESKIDYELTEQTVNDIQEGQLLTLKVKTSDEIRIDEELKDIKNTIKTLVEKLENKKSVPGTPSVGTNGNGIPSSNNNARVLSPSGSSSPFGIGKFKSKDNSISDEKSEMIKRELAVIRQITSKTVGNMRQEISTLRQELKQLSSATPISDRGFIDKAKAKLDFEKGELIVKIDALSDIIDEQRISVGTKGVRYPKHEMDKVRKELNSCFKMYEKAQQFLNKEKLVWKKIWQQELSTVIEEQEWLKKIDMLFKDMKSDFKQTMDTFELVNEANDLPPPVSKGTLPLAPPIKPGEEQAVANAMLEEISALNYTSENRALAVERAERIHKAKLALKSEEFEDELGSFVADSKLKHNGGFEEVERRRLERDLLSRKNAEESELEAIKLHEKVKAERKAQRAKERTKAKLNESNDLPQLGSDASATSDDTHKTTEISEVPDSQRAKDSPELDAQQSHNSANTSMNQTSPVHELKNDEPVAQVISAESETSAANTVQDEKQPIDLVNDEIKESPNKRESSSSEPMHVQSSAQSSEKEEVSETSEKDFS</sequence>
<dbReference type="PANTHER" id="PTHR22741">
    <property type="entry name" value="P140CAP/SNIP-RELATED"/>
    <property type="match status" value="1"/>
</dbReference>
<dbReference type="SMART" id="SM00806">
    <property type="entry name" value="AIP3"/>
    <property type="match status" value="1"/>
</dbReference>
<feature type="compositionally biased region" description="Polar residues" evidence="2">
    <location>
        <begin position="1020"/>
        <end position="1031"/>
    </location>
</feature>
<comment type="caution">
    <text evidence="4">The sequence shown here is derived from an EMBL/GenBank/DDBJ whole genome shotgun (WGS) entry which is preliminary data.</text>
</comment>
<feature type="compositionally biased region" description="Basic and acidic residues" evidence="2">
    <location>
        <begin position="928"/>
        <end position="948"/>
    </location>
</feature>
<name>A0AAV5RLE7_STABA</name>
<evidence type="ECO:0000313" key="5">
    <source>
        <dbReference type="Proteomes" id="UP001362899"/>
    </source>
</evidence>
<dbReference type="GO" id="GO:0051286">
    <property type="term" value="C:cell tip"/>
    <property type="evidence" value="ECO:0007669"/>
    <property type="project" value="TreeGrafter"/>
</dbReference>
<dbReference type="InterPro" id="IPR056279">
    <property type="entry name" value="Aip3p_Bud6_N"/>
</dbReference>
<dbReference type="InterPro" id="IPR051825">
    <property type="entry name" value="SRCIN1"/>
</dbReference>
<evidence type="ECO:0000259" key="3">
    <source>
        <dbReference type="SMART" id="SM00806"/>
    </source>
</evidence>
<organism evidence="4 5">
    <name type="scientific">Starmerella bacillaris</name>
    <name type="common">Yeast</name>
    <name type="synonym">Candida zemplinina</name>
    <dbReference type="NCBI Taxonomy" id="1247836"/>
    <lineage>
        <taxon>Eukaryota</taxon>
        <taxon>Fungi</taxon>
        <taxon>Dikarya</taxon>
        <taxon>Ascomycota</taxon>
        <taxon>Saccharomycotina</taxon>
        <taxon>Dipodascomycetes</taxon>
        <taxon>Dipodascales</taxon>
        <taxon>Trichomonascaceae</taxon>
        <taxon>Starmerella</taxon>
    </lineage>
</organism>
<evidence type="ECO:0000256" key="2">
    <source>
        <dbReference type="SAM" id="MobiDB-lite"/>
    </source>
</evidence>
<feature type="compositionally biased region" description="Polar residues" evidence="2">
    <location>
        <begin position="274"/>
        <end position="287"/>
    </location>
</feature>
<keyword evidence="1" id="KW-0175">Coiled coil</keyword>
<accession>A0AAV5RLE7</accession>
<feature type="compositionally biased region" description="Basic and acidic residues" evidence="2">
    <location>
        <begin position="373"/>
        <end position="388"/>
    </location>
</feature>
<dbReference type="Proteomes" id="UP001362899">
    <property type="component" value="Unassembled WGS sequence"/>
</dbReference>
<dbReference type="GO" id="GO:0030010">
    <property type="term" value="P:establishment of cell polarity"/>
    <property type="evidence" value="ECO:0007669"/>
    <property type="project" value="TreeGrafter"/>
</dbReference>
<feature type="compositionally biased region" description="Basic and acidic residues" evidence="2">
    <location>
        <begin position="1069"/>
        <end position="1083"/>
    </location>
</feature>
<feature type="compositionally biased region" description="Polar residues" evidence="2">
    <location>
        <begin position="126"/>
        <end position="136"/>
    </location>
</feature>
<feature type="region of interest" description="Disordered" evidence="2">
    <location>
        <begin position="358"/>
        <end position="481"/>
    </location>
</feature>
<gene>
    <name evidence="4" type="ORF">DASB73_024040</name>
</gene>